<comment type="similarity">
    <text evidence="1">Belongs to the universal ribosomal protein uL18 family.</text>
</comment>
<evidence type="ECO:0000256" key="6">
    <source>
        <dbReference type="ARBA" id="ARBA00035496"/>
    </source>
</evidence>
<dbReference type="GO" id="GO:0008097">
    <property type="term" value="F:5S rRNA binding"/>
    <property type="evidence" value="ECO:0007669"/>
    <property type="project" value="InterPro"/>
</dbReference>
<dbReference type="PANTHER" id="PTHR23410:SF12">
    <property type="entry name" value="LARGE RIBOSOMAL SUBUNIT PROTEIN UL18"/>
    <property type="match status" value="1"/>
</dbReference>
<comment type="caution">
    <text evidence="7">The sequence shown here is derived from an EMBL/GenBank/DDBJ whole genome shotgun (WGS) entry which is preliminary data.</text>
</comment>
<dbReference type="GO" id="GO:0022625">
    <property type="term" value="C:cytosolic large ribosomal subunit"/>
    <property type="evidence" value="ECO:0007669"/>
    <property type="project" value="TreeGrafter"/>
</dbReference>
<dbReference type="SUPFAM" id="SSF53137">
    <property type="entry name" value="Translational machinery components"/>
    <property type="match status" value="1"/>
</dbReference>
<dbReference type="GO" id="GO:0000027">
    <property type="term" value="P:ribosomal large subunit assembly"/>
    <property type="evidence" value="ECO:0007669"/>
    <property type="project" value="TreeGrafter"/>
</dbReference>
<dbReference type="NCBIfam" id="NF006342">
    <property type="entry name" value="PRK08569.1"/>
    <property type="match status" value="1"/>
</dbReference>
<dbReference type="EMBL" id="VSSQ01000067">
    <property type="protein sequence ID" value="MPL72668.1"/>
    <property type="molecule type" value="Genomic_DNA"/>
</dbReference>
<dbReference type="AlphaFoldDB" id="A0A644U0A9"/>
<dbReference type="PANTHER" id="PTHR23410">
    <property type="entry name" value="RIBOSOMAL PROTEIN L5-RELATED"/>
    <property type="match status" value="1"/>
</dbReference>
<evidence type="ECO:0000256" key="4">
    <source>
        <dbReference type="ARBA" id="ARBA00022980"/>
    </source>
</evidence>
<evidence type="ECO:0000313" key="7">
    <source>
        <dbReference type="EMBL" id="MPL72668.1"/>
    </source>
</evidence>
<keyword evidence="5" id="KW-0687">Ribonucleoprotein</keyword>
<gene>
    <name evidence="7" type="ORF">SDC9_18456</name>
</gene>
<dbReference type="CDD" id="cd00432">
    <property type="entry name" value="Ribosomal_L18_L5e"/>
    <property type="match status" value="1"/>
</dbReference>
<keyword evidence="3" id="KW-0694">RNA-binding</keyword>
<keyword evidence="2" id="KW-0699">rRNA-binding</keyword>
<dbReference type="InterPro" id="IPR057267">
    <property type="entry name" value="Rbsml_uL18_arch"/>
</dbReference>
<protein>
    <recommendedName>
        <fullName evidence="6">50S ribosomal protein L18</fullName>
    </recommendedName>
</protein>
<dbReference type="HAMAP" id="MF_01337_A">
    <property type="entry name" value="Ribosomal_uL18_A"/>
    <property type="match status" value="1"/>
</dbReference>
<dbReference type="InterPro" id="IPR057268">
    <property type="entry name" value="Ribosomal_L18"/>
</dbReference>
<proteinExistence type="inferred from homology"/>
<dbReference type="InterPro" id="IPR005485">
    <property type="entry name" value="Rbsml_uL18_euk_arch"/>
</dbReference>
<evidence type="ECO:0000256" key="2">
    <source>
        <dbReference type="ARBA" id="ARBA00022730"/>
    </source>
</evidence>
<accession>A0A644U0A9</accession>
<dbReference type="GO" id="GO:0003735">
    <property type="term" value="F:structural constituent of ribosome"/>
    <property type="evidence" value="ECO:0007669"/>
    <property type="project" value="InterPro"/>
</dbReference>
<reference evidence="7" key="1">
    <citation type="submission" date="2019-08" db="EMBL/GenBank/DDBJ databases">
        <authorList>
            <person name="Kucharzyk K."/>
            <person name="Murdoch R.W."/>
            <person name="Higgins S."/>
            <person name="Loffler F."/>
        </authorList>
    </citation>
    <scope>NUCLEOTIDE SEQUENCE</scope>
</reference>
<evidence type="ECO:0000256" key="3">
    <source>
        <dbReference type="ARBA" id="ARBA00022884"/>
    </source>
</evidence>
<dbReference type="GO" id="GO:0006412">
    <property type="term" value="P:translation"/>
    <property type="evidence" value="ECO:0007669"/>
    <property type="project" value="InterPro"/>
</dbReference>
<keyword evidence="4" id="KW-0689">Ribosomal protein</keyword>
<evidence type="ECO:0000256" key="5">
    <source>
        <dbReference type="ARBA" id="ARBA00023274"/>
    </source>
</evidence>
<organism evidence="7">
    <name type="scientific">bioreactor metagenome</name>
    <dbReference type="NCBI Taxonomy" id="1076179"/>
    <lineage>
        <taxon>unclassified sequences</taxon>
        <taxon>metagenomes</taxon>
        <taxon>ecological metagenomes</taxon>
    </lineage>
</organism>
<sequence>MAINGRYFVQFRRRREGRTDYYQRQRLIVSGRNRMVVRKTNRHIIIQLIAAQMDGDYTLVHVNSRDLVNYGYKGYLGNTPAAYLTGMLFAVRAQKAGYEGGIADLGLQVASTGARVFATIKGAVEAGFDVPVGESILPDDDRCSGAHIAEYDERFGDLVENVEATKDAIMKELE</sequence>
<dbReference type="Gene3D" id="3.30.420.100">
    <property type="match status" value="1"/>
</dbReference>
<dbReference type="Pfam" id="PF17144">
    <property type="entry name" value="Ribosomal_L5e"/>
    <property type="match status" value="1"/>
</dbReference>
<evidence type="ECO:0000256" key="1">
    <source>
        <dbReference type="ARBA" id="ARBA00007116"/>
    </source>
</evidence>
<name>A0A644U0A9_9ZZZZ</name>